<organism evidence="1 2">
    <name type="scientific">Xanthocytophaga flava</name>
    <dbReference type="NCBI Taxonomy" id="3048013"/>
    <lineage>
        <taxon>Bacteria</taxon>
        <taxon>Pseudomonadati</taxon>
        <taxon>Bacteroidota</taxon>
        <taxon>Cytophagia</taxon>
        <taxon>Cytophagales</taxon>
        <taxon>Rhodocytophagaceae</taxon>
        <taxon>Xanthocytophaga</taxon>
    </lineage>
</organism>
<dbReference type="RefSeq" id="WP_314003410.1">
    <property type="nucleotide sequence ID" value="NZ_JASJOT010000034.1"/>
</dbReference>
<name>A0ABT7CVA3_9BACT</name>
<dbReference type="Proteomes" id="UP001228581">
    <property type="component" value="Unassembled WGS sequence"/>
</dbReference>
<accession>A0ABT7CVA3</accession>
<protein>
    <recommendedName>
        <fullName evidence="3">WG repeat-containing protein</fullName>
    </recommendedName>
</protein>
<evidence type="ECO:0000313" key="1">
    <source>
        <dbReference type="EMBL" id="MDJ1497663.1"/>
    </source>
</evidence>
<gene>
    <name evidence="1" type="ORF">QNI19_32285</name>
</gene>
<proteinExistence type="predicted"/>
<evidence type="ECO:0000313" key="2">
    <source>
        <dbReference type="Proteomes" id="UP001228581"/>
    </source>
</evidence>
<dbReference type="EMBL" id="JASJOT010000034">
    <property type="protein sequence ID" value="MDJ1497663.1"/>
    <property type="molecule type" value="Genomic_DNA"/>
</dbReference>
<reference evidence="1 2" key="1">
    <citation type="submission" date="2023-05" db="EMBL/GenBank/DDBJ databases">
        <authorList>
            <person name="Zhang X."/>
        </authorList>
    </citation>
    <scope>NUCLEOTIDE SEQUENCE [LARGE SCALE GENOMIC DNA]</scope>
    <source>
        <strain evidence="1 2">DM2B3-1</strain>
    </source>
</reference>
<sequence>MQDELKESIQMFQGEEITVWQVEKKNGAVIITINQLFDDHIFDCQWLDEKQTYLKVFYTDWDSNELCAIVNPDGKIIRKGIRSLKGYIEKYQLFIVEMSGLAMGSEAINYLLSEFDWKMGVVNQRGEFIINPAYDSIRFDHDQELFYVNGGRFPWFDRFGKLAAES</sequence>
<evidence type="ECO:0008006" key="3">
    <source>
        <dbReference type="Google" id="ProtNLM"/>
    </source>
</evidence>
<comment type="caution">
    <text evidence="1">The sequence shown here is derived from an EMBL/GenBank/DDBJ whole genome shotgun (WGS) entry which is preliminary data.</text>
</comment>
<keyword evidence="2" id="KW-1185">Reference proteome</keyword>